<dbReference type="GO" id="GO:0015562">
    <property type="term" value="F:efflux transmembrane transporter activity"/>
    <property type="evidence" value="ECO:0007669"/>
    <property type="project" value="TreeGrafter"/>
</dbReference>
<evidence type="ECO:0000256" key="1">
    <source>
        <dbReference type="ARBA" id="ARBA00004196"/>
    </source>
</evidence>
<dbReference type="GO" id="GO:1990281">
    <property type="term" value="C:efflux pump complex"/>
    <property type="evidence" value="ECO:0007669"/>
    <property type="project" value="TreeGrafter"/>
</dbReference>
<evidence type="ECO:0000313" key="7">
    <source>
        <dbReference type="EMBL" id="TCL38777.1"/>
    </source>
</evidence>
<evidence type="ECO:0000256" key="2">
    <source>
        <dbReference type="ARBA" id="ARBA00009477"/>
    </source>
</evidence>
<dbReference type="Gene3D" id="2.40.30.170">
    <property type="match status" value="1"/>
</dbReference>
<dbReference type="EMBL" id="SLUI01000003">
    <property type="protein sequence ID" value="TCL38777.1"/>
    <property type="molecule type" value="Genomic_DNA"/>
</dbReference>
<comment type="similarity">
    <text evidence="2">Belongs to the membrane fusion protein (MFP) (TC 8.A.1) family.</text>
</comment>
<sequence>MWKQTNAKKWIIMLVLLAGIAGGGYAYYVKTVHNTAGAAQETAIAVKGDITSVVSATGTVKPVEAVDISSKVAGLIKELKVKENDTVKAGQVLAILEDTTLETTLAKAKYQVDNTGAKYQRLQYLHSIGAKSGADLEDALLNYQTALASYDAAKSSLNETVLVSPIDGVVMGEPATVGTLVTAGVNDPTVVMMIGNLSGKIIKVKVDETDIGRIKVGQEASFTVDAYQNQTFSGRVSKIGQISTATTTTNTSTSSSSSSSSSSTSSVIYYYVTLEAQDPNNLLKPEMTARVTISIDQKKDVLLVPLSALKTTTGGQSVTVLRDNGKTETVPVAVGITSGDKVEITQGLTEGDKLVISYTKSENKTTTKQNNGPPPM</sequence>
<dbReference type="AlphaFoldDB" id="A0A4R1QA17"/>
<evidence type="ECO:0000259" key="4">
    <source>
        <dbReference type="Pfam" id="PF25917"/>
    </source>
</evidence>
<organism evidence="7 8">
    <name type="scientific">Anaerospora hongkongensis</name>
    <dbReference type="NCBI Taxonomy" id="244830"/>
    <lineage>
        <taxon>Bacteria</taxon>
        <taxon>Bacillati</taxon>
        <taxon>Bacillota</taxon>
        <taxon>Negativicutes</taxon>
        <taxon>Selenomonadales</taxon>
        <taxon>Sporomusaceae</taxon>
        <taxon>Anaerospora</taxon>
    </lineage>
</organism>
<dbReference type="InterPro" id="IPR058627">
    <property type="entry name" value="MdtA-like_C"/>
</dbReference>
<dbReference type="Gene3D" id="2.40.50.100">
    <property type="match status" value="1"/>
</dbReference>
<comment type="caution">
    <text evidence="7">The sequence shown here is derived from an EMBL/GenBank/DDBJ whole genome shotgun (WGS) entry which is preliminary data.</text>
</comment>
<gene>
    <name evidence="7" type="ORF">EV210_103260</name>
</gene>
<dbReference type="Pfam" id="PF25917">
    <property type="entry name" value="BSH_RND"/>
    <property type="match status" value="1"/>
</dbReference>
<keyword evidence="3" id="KW-0813">Transport</keyword>
<dbReference type="RefSeq" id="WP_132077056.1">
    <property type="nucleotide sequence ID" value="NZ_SLUI01000003.1"/>
</dbReference>
<dbReference type="NCBIfam" id="TIGR01730">
    <property type="entry name" value="RND_mfp"/>
    <property type="match status" value="1"/>
</dbReference>
<feature type="domain" description="Multidrug resistance protein MdtA-like barrel-sandwich hybrid" evidence="4">
    <location>
        <begin position="65"/>
        <end position="192"/>
    </location>
</feature>
<dbReference type="Proteomes" id="UP000295063">
    <property type="component" value="Unassembled WGS sequence"/>
</dbReference>
<reference evidence="7 8" key="1">
    <citation type="submission" date="2019-03" db="EMBL/GenBank/DDBJ databases">
        <title>Genomic Encyclopedia of Type Strains, Phase IV (KMG-IV): sequencing the most valuable type-strain genomes for metagenomic binning, comparative biology and taxonomic classification.</title>
        <authorList>
            <person name="Goeker M."/>
        </authorList>
    </citation>
    <scope>NUCLEOTIDE SEQUENCE [LARGE SCALE GENOMIC DNA]</scope>
    <source>
        <strain evidence="7 8">DSM 15969</strain>
    </source>
</reference>
<dbReference type="OrthoDB" id="9809068at2"/>
<dbReference type="InterPro" id="IPR058625">
    <property type="entry name" value="MdtA-like_BSH"/>
</dbReference>
<evidence type="ECO:0000256" key="3">
    <source>
        <dbReference type="ARBA" id="ARBA00022448"/>
    </source>
</evidence>
<accession>A0A4R1QA17</accession>
<dbReference type="Pfam" id="PF25990">
    <property type="entry name" value="Beta-barrel_YknX"/>
    <property type="match status" value="1"/>
</dbReference>
<proteinExistence type="inferred from homology"/>
<evidence type="ECO:0000259" key="5">
    <source>
        <dbReference type="Pfam" id="PF25967"/>
    </source>
</evidence>
<keyword evidence="8" id="KW-1185">Reference proteome</keyword>
<comment type="subcellular location">
    <subcellularLocation>
        <location evidence="1">Cell envelope</location>
    </subcellularLocation>
</comment>
<dbReference type="PANTHER" id="PTHR30469:SF33">
    <property type="entry name" value="SLR1207 PROTEIN"/>
    <property type="match status" value="1"/>
</dbReference>
<evidence type="ECO:0000313" key="8">
    <source>
        <dbReference type="Proteomes" id="UP000295063"/>
    </source>
</evidence>
<feature type="domain" description="YknX-like beta-barrel" evidence="6">
    <location>
        <begin position="202"/>
        <end position="293"/>
    </location>
</feature>
<feature type="domain" description="Multidrug resistance protein MdtA-like C-terminal permuted SH3" evidence="5">
    <location>
        <begin position="300"/>
        <end position="357"/>
    </location>
</feature>
<protein>
    <submittedName>
        <fullName evidence="7">HlyD family secretion protein/macrolide-specific efflux system membrane fusion protein</fullName>
    </submittedName>
</protein>
<dbReference type="Pfam" id="PF25967">
    <property type="entry name" value="RND-MFP_C"/>
    <property type="match status" value="1"/>
</dbReference>
<evidence type="ECO:0000259" key="6">
    <source>
        <dbReference type="Pfam" id="PF25990"/>
    </source>
</evidence>
<name>A0A4R1QA17_9FIRM</name>
<dbReference type="InterPro" id="IPR058636">
    <property type="entry name" value="Beta-barrel_YknX"/>
</dbReference>
<dbReference type="SUPFAM" id="SSF111369">
    <property type="entry name" value="HlyD-like secretion proteins"/>
    <property type="match status" value="1"/>
</dbReference>
<dbReference type="PANTHER" id="PTHR30469">
    <property type="entry name" value="MULTIDRUG RESISTANCE PROTEIN MDTA"/>
    <property type="match status" value="1"/>
</dbReference>
<dbReference type="Gene3D" id="2.40.420.20">
    <property type="match status" value="1"/>
</dbReference>
<dbReference type="InterPro" id="IPR006143">
    <property type="entry name" value="RND_pump_MFP"/>
</dbReference>